<evidence type="ECO:0000256" key="1">
    <source>
        <dbReference type="ARBA" id="ARBA00004127"/>
    </source>
</evidence>
<comment type="caution">
    <text evidence="8">The sequence shown here is derived from an EMBL/GenBank/DDBJ whole genome shotgun (WGS) entry which is preliminary data.</text>
</comment>
<dbReference type="Gene3D" id="1.20.1250.20">
    <property type="entry name" value="MFS general substrate transporter like domains"/>
    <property type="match status" value="1"/>
</dbReference>
<feature type="transmembrane region" description="Helical" evidence="6">
    <location>
        <begin position="265"/>
        <end position="282"/>
    </location>
</feature>
<dbReference type="GO" id="GO:0022857">
    <property type="term" value="F:transmembrane transporter activity"/>
    <property type="evidence" value="ECO:0007669"/>
    <property type="project" value="InterPro"/>
</dbReference>
<evidence type="ECO:0000256" key="4">
    <source>
        <dbReference type="ARBA" id="ARBA00022989"/>
    </source>
</evidence>
<feature type="transmembrane region" description="Helical" evidence="6">
    <location>
        <begin position="294"/>
        <end position="312"/>
    </location>
</feature>
<dbReference type="InterPro" id="IPR024671">
    <property type="entry name" value="Atg22-like"/>
</dbReference>
<name>A0A5J4L4J7_9ZZZZ</name>
<dbReference type="PROSITE" id="PS50850">
    <property type="entry name" value="MFS"/>
    <property type="match status" value="1"/>
</dbReference>
<reference evidence="8" key="1">
    <citation type="submission" date="2019-10" db="EMBL/GenBank/DDBJ databases">
        <title>Metagenomic sequencing of thiosulfate-disproportionating enrichment culture.</title>
        <authorList>
            <person name="Umezawa K."/>
            <person name="Kojima H."/>
            <person name="Fukui M."/>
        </authorList>
    </citation>
    <scope>NUCLEOTIDE SEQUENCE</scope>
    <source>
        <strain evidence="8">45J</strain>
    </source>
</reference>
<feature type="transmembrane region" description="Helical" evidence="6">
    <location>
        <begin position="231"/>
        <end position="259"/>
    </location>
</feature>
<dbReference type="InterPro" id="IPR036259">
    <property type="entry name" value="MFS_trans_sf"/>
</dbReference>
<evidence type="ECO:0000256" key="2">
    <source>
        <dbReference type="ARBA" id="ARBA00022448"/>
    </source>
</evidence>
<evidence type="ECO:0000256" key="6">
    <source>
        <dbReference type="SAM" id="Phobius"/>
    </source>
</evidence>
<feature type="transmembrane region" description="Helical" evidence="6">
    <location>
        <begin position="318"/>
        <end position="340"/>
    </location>
</feature>
<dbReference type="Pfam" id="PF11700">
    <property type="entry name" value="ATG22"/>
    <property type="match status" value="1"/>
</dbReference>
<dbReference type="InterPro" id="IPR050495">
    <property type="entry name" value="ATG22/LtaA_families"/>
</dbReference>
<proteinExistence type="predicted"/>
<dbReference type="EMBL" id="BLAB01000001">
    <property type="protein sequence ID" value="GER92416.1"/>
    <property type="molecule type" value="Genomic_DNA"/>
</dbReference>
<feature type="transmembrane region" description="Helical" evidence="6">
    <location>
        <begin position="45"/>
        <end position="66"/>
    </location>
</feature>
<evidence type="ECO:0000256" key="5">
    <source>
        <dbReference type="ARBA" id="ARBA00023136"/>
    </source>
</evidence>
<evidence type="ECO:0000259" key="7">
    <source>
        <dbReference type="PROSITE" id="PS50850"/>
    </source>
</evidence>
<gene>
    <name evidence="8" type="ORF">A45J_0132</name>
</gene>
<feature type="transmembrane region" description="Helical" evidence="6">
    <location>
        <begin position="352"/>
        <end position="374"/>
    </location>
</feature>
<evidence type="ECO:0000313" key="8">
    <source>
        <dbReference type="EMBL" id="GER92416.1"/>
    </source>
</evidence>
<protein>
    <submittedName>
        <fullName evidence="8">MFS transporter</fullName>
    </submittedName>
</protein>
<organism evidence="8">
    <name type="scientific">hot springs metagenome</name>
    <dbReference type="NCBI Taxonomy" id="433727"/>
    <lineage>
        <taxon>unclassified sequences</taxon>
        <taxon>metagenomes</taxon>
        <taxon>ecological metagenomes</taxon>
    </lineage>
</organism>
<keyword evidence="4 6" id="KW-1133">Transmembrane helix</keyword>
<dbReference type="InterPro" id="IPR020846">
    <property type="entry name" value="MFS_dom"/>
</dbReference>
<dbReference type="PANTHER" id="PTHR23519:SF1">
    <property type="entry name" value="AUTOPHAGY-RELATED PROTEIN 22"/>
    <property type="match status" value="1"/>
</dbReference>
<dbReference type="AlphaFoldDB" id="A0A5J4L4J7"/>
<dbReference type="GO" id="GO:0012505">
    <property type="term" value="C:endomembrane system"/>
    <property type="evidence" value="ECO:0007669"/>
    <property type="project" value="UniProtKB-SubCell"/>
</dbReference>
<sequence length="420" mass="46273">MNKKIISWCLFDFANSSYSAVIAAVIFPVYYANVIVGNETGLGDLWWGRAIAVSMAVVAISSPFLGGIADYARIRKRLLIFYSILCILSVSLFYFLHKGMVIEGFILIILANIGMEGGLVFYNSFLPEITETTHRGRVSAWGFGVGYAGSIVSLLLAMLLVNKGLVNITWPMVALFFGVFSIPAFLFLPKDKHGDFTNGTSSPLCSAATDGLIYTWKTFKKIWTNREQRKFLIAYLIYEDGVNTVIVFSSIFAATTLLFRPEELIGMYLIVQTTALIGAFLMARPIDYWGPKKVIIMSLVMWVTVSIAAFFVQTKMQFFIIASIAGLGLGTIQAASRAFYTQFIPAEEESEYFGVYSFIGKSSAILGPLVFGYLSSTFGSQRPAVLSVALFFLAGLIIVKRVKGGMPNVEVSGKTIDERI</sequence>
<feature type="transmembrane region" description="Helical" evidence="6">
    <location>
        <begin position="102"/>
        <end position="126"/>
    </location>
</feature>
<evidence type="ECO:0000256" key="3">
    <source>
        <dbReference type="ARBA" id="ARBA00022692"/>
    </source>
</evidence>
<dbReference type="PANTHER" id="PTHR23519">
    <property type="entry name" value="AUTOPHAGY-RELATED PROTEIN 22"/>
    <property type="match status" value="1"/>
</dbReference>
<feature type="transmembrane region" description="Helical" evidence="6">
    <location>
        <begin position="168"/>
        <end position="188"/>
    </location>
</feature>
<dbReference type="SUPFAM" id="SSF103473">
    <property type="entry name" value="MFS general substrate transporter"/>
    <property type="match status" value="1"/>
</dbReference>
<comment type="subcellular location">
    <subcellularLocation>
        <location evidence="1">Endomembrane system</location>
        <topology evidence="1">Multi-pass membrane protein</topology>
    </subcellularLocation>
</comment>
<feature type="transmembrane region" description="Helical" evidence="6">
    <location>
        <begin position="138"/>
        <end position="162"/>
    </location>
</feature>
<keyword evidence="2" id="KW-0813">Transport</keyword>
<accession>A0A5J4L4J7</accession>
<keyword evidence="3 6" id="KW-0812">Transmembrane</keyword>
<feature type="transmembrane region" description="Helical" evidence="6">
    <location>
        <begin position="78"/>
        <end position="96"/>
    </location>
</feature>
<feature type="transmembrane region" description="Helical" evidence="6">
    <location>
        <begin position="12"/>
        <end position="33"/>
    </location>
</feature>
<feature type="transmembrane region" description="Helical" evidence="6">
    <location>
        <begin position="380"/>
        <end position="399"/>
    </location>
</feature>
<feature type="domain" description="Major facilitator superfamily (MFS) profile" evidence="7">
    <location>
        <begin position="1"/>
        <end position="407"/>
    </location>
</feature>
<keyword evidence="5 6" id="KW-0472">Membrane</keyword>